<proteinExistence type="predicted"/>
<gene>
    <name evidence="1" type="ORF">MNBD_ACTINO02-1981</name>
</gene>
<dbReference type="EMBL" id="UOEK01000506">
    <property type="protein sequence ID" value="VAW08900.1"/>
    <property type="molecule type" value="Genomic_DNA"/>
</dbReference>
<accession>A0A3B0SWM0</accession>
<dbReference type="PANTHER" id="PTHR39324:SF1">
    <property type="entry name" value="CALCIUM DODECIN"/>
    <property type="match status" value="1"/>
</dbReference>
<dbReference type="SUPFAM" id="SSF89807">
    <property type="entry name" value="Dodecin-like"/>
    <property type="match status" value="1"/>
</dbReference>
<dbReference type="InterPro" id="IPR009923">
    <property type="entry name" value="Dodecin"/>
</dbReference>
<dbReference type="PANTHER" id="PTHR39324">
    <property type="entry name" value="CALCIUM DODECIN"/>
    <property type="match status" value="1"/>
</dbReference>
<organism evidence="1">
    <name type="scientific">hydrothermal vent metagenome</name>
    <dbReference type="NCBI Taxonomy" id="652676"/>
    <lineage>
        <taxon>unclassified sequences</taxon>
        <taxon>metagenomes</taxon>
        <taxon>ecological metagenomes</taxon>
    </lineage>
</organism>
<dbReference type="AlphaFoldDB" id="A0A3B0SWM0"/>
<sequence>MSVAKVIEVTSTSPESFEDAIRKGIAKAQESVSGIRGAWVSGQKVELADDGSIKHFRVDLKLTFVLT</sequence>
<dbReference type="Pfam" id="PF07311">
    <property type="entry name" value="Dodecin"/>
    <property type="match status" value="1"/>
</dbReference>
<reference evidence="1" key="1">
    <citation type="submission" date="2018-06" db="EMBL/GenBank/DDBJ databases">
        <authorList>
            <person name="Zhirakovskaya E."/>
        </authorList>
    </citation>
    <scope>NUCLEOTIDE SEQUENCE</scope>
</reference>
<evidence type="ECO:0008006" key="2">
    <source>
        <dbReference type="Google" id="ProtNLM"/>
    </source>
</evidence>
<protein>
    <recommendedName>
        <fullName evidence="2">Dodecin domain-containing protein</fullName>
    </recommendedName>
</protein>
<name>A0A3B0SWM0_9ZZZZ</name>
<dbReference type="Gene3D" id="3.30.1660.10">
    <property type="entry name" value="Flavin-binding protein dodecin"/>
    <property type="match status" value="1"/>
</dbReference>
<evidence type="ECO:0000313" key="1">
    <source>
        <dbReference type="EMBL" id="VAW08900.1"/>
    </source>
</evidence>
<dbReference type="InterPro" id="IPR025543">
    <property type="entry name" value="Dodecin-like"/>
</dbReference>
<dbReference type="InterPro" id="IPR036694">
    <property type="entry name" value="Dodecin-like_sf"/>
</dbReference>